<dbReference type="InterPro" id="IPR017853">
    <property type="entry name" value="GH"/>
</dbReference>
<name>A0A1R1B1U2_PAELA</name>
<dbReference type="SUPFAM" id="SSF51445">
    <property type="entry name" value="(Trans)glycosidases"/>
    <property type="match status" value="1"/>
</dbReference>
<dbReference type="Proteomes" id="UP000187074">
    <property type="component" value="Unassembled WGS sequence"/>
</dbReference>
<dbReference type="OrthoDB" id="9805821at2"/>
<dbReference type="STRING" id="1401.BK123_15710"/>
<dbReference type="Gene3D" id="3.40.50.1700">
    <property type="entry name" value="Glycoside hydrolase family 3 C-terminal domain"/>
    <property type="match status" value="1"/>
</dbReference>
<evidence type="ECO:0000256" key="1">
    <source>
        <dbReference type="ARBA" id="ARBA00022801"/>
    </source>
</evidence>
<dbReference type="InterPro" id="IPR013783">
    <property type="entry name" value="Ig-like_fold"/>
</dbReference>
<evidence type="ECO:0000259" key="2">
    <source>
        <dbReference type="SMART" id="SM01217"/>
    </source>
</evidence>
<dbReference type="InterPro" id="IPR036881">
    <property type="entry name" value="Glyco_hydro_3_C_sf"/>
</dbReference>
<protein>
    <submittedName>
        <fullName evidence="3">Beta-glucosidase</fullName>
    </submittedName>
</protein>
<dbReference type="PANTHER" id="PTHR30620:SF123">
    <property type="entry name" value="BETA-XYLOSIDASE"/>
    <property type="match status" value="1"/>
</dbReference>
<dbReference type="GO" id="GO:0009251">
    <property type="term" value="P:glucan catabolic process"/>
    <property type="evidence" value="ECO:0007669"/>
    <property type="project" value="TreeGrafter"/>
</dbReference>
<dbReference type="Gene3D" id="3.20.20.300">
    <property type="entry name" value="Glycoside hydrolase, family 3, N-terminal domain"/>
    <property type="match status" value="1"/>
</dbReference>
<accession>A0A1R1B1U2</accession>
<dbReference type="Gene3D" id="2.60.40.10">
    <property type="entry name" value="Immunoglobulins"/>
    <property type="match status" value="1"/>
</dbReference>
<keyword evidence="1" id="KW-0378">Hydrolase</keyword>
<dbReference type="InterPro" id="IPR002772">
    <property type="entry name" value="Glyco_hydro_3_C"/>
</dbReference>
<dbReference type="InterPro" id="IPR051915">
    <property type="entry name" value="Cellulose_Degrad_GH3"/>
</dbReference>
<comment type="caution">
    <text evidence="3">The sequence shown here is derived from an EMBL/GenBank/DDBJ whole genome shotgun (WGS) entry which is preliminary data.</text>
</comment>
<dbReference type="Pfam" id="PF00933">
    <property type="entry name" value="Glyco_hydro_3"/>
    <property type="match status" value="1"/>
</dbReference>
<dbReference type="AlphaFoldDB" id="A0A1R1B1U2"/>
<gene>
    <name evidence="3" type="ORF">BK123_15710</name>
</gene>
<dbReference type="SUPFAM" id="SSF52279">
    <property type="entry name" value="Beta-D-glucan exohydrolase, C-terminal domain"/>
    <property type="match status" value="1"/>
</dbReference>
<organism evidence="3 4">
    <name type="scientific">Paenibacillus lautus</name>
    <name type="common">Bacillus lautus</name>
    <dbReference type="NCBI Taxonomy" id="1401"/>
    <lineage>
        <taxon>Bacteria</taxon>
        <taxon>Bacillati</taxon>
        <taxon>Bacillota</taxon>
        <taxon>Bacilli</taxon>
        <taxon>Bacillales</taxon>
        <taxon>Paenibacillaceae</taxon>
        <taxon>Paenibacillus</taxon>
    </lineage>
</organism>
<evidence type="ECO:0000313" key="3">
    <source>
        <dbReference type="EMBL" id="OME92362.1"/>
    </source>
</evidence>
<dbReference type="RefSeq" id="WP_076323336.1">
    <property type="nucleotide sequence ID" value="NZ_MRTF01000005.1"/>
</dbReference>
<dbReference type="InterPro" id="IPR026891">
    <property type="entry name" value="Fn3-like"/>
</dbReference>
<dbReference type="SMART" id="SM01217">
    <property type="entry name" value="Fn3_like"/>
    <property type="match status" value="1"/>
</dbReference>
<sequence>MEKYRNAALPVDERVEDLLSRMTLREKVGQLNQHLYGWMAYRRSEGTETEFELTDLFKDHVEWGAGMGALYGLFRADPWSGVTYENGVPTRDNAKVANAIQRYVIEHSRLGIPVLLSEECPHGHQALDGTLLPVNTAIGSTWNPELIEQAYSQVASEIRSRGAHLGLVSVLDILQDPRWGRSEECYGEDPYLAARMTEAVVFGMQGRNPEEWSSPNKAAAVLKHLCAQGAGQGGRNAGPVPAGERELREIHLPAAEAGIKAGAAGVMAAYNELDGIPCHANDKLLTGILRDEWGFDGIVMADGTAIDRLVSIAGDYESAAALALASGVDLSLWDKSFTTLEQAVKQGKADMESIDRAVGRVLGLKFRLGLFEQPYVDEGLAASTVNNAAARELNVSVAREAVVLLKNDKDVLPLNGGSIKRLAVIGPNADRLYNQLGDYTSVQREGSGVTALQGIRMAAPAGTDIVFAPGCSVRGMSTQGLPEAIEAARSADAVVLVLGGSSARQFGDAFDNNGAAIVAEGDPTEMDCGEGVDLADLRLGGIQEQLVREIHAIGKPLITVLIQGRPLAIGEVAELSDALLCAWYPGSEGGRAIGDILFGQVNPSGKLPVSIPRSVGQLPVYYNQKNAGRPRPYVDMPSKPLYPFGFGLSYSSFEYGSPAISQKEITLDELRSGSRVEVCVEVKNTGKMKGDEVVQLYIQADQSGITRRLRELKGFKKVALEPGDVTTVTFELGFEELAIWNRNMKFEVVPCRVSLVVGGHSDWDTGVVELKIKT</sequence>
<evidence type="ECO:0000313" key="4">
    <source>
        <dbReference type="Proteomes" id="UP000187074"/>
    </source>
</evidence>
<proteinExistence type="predicted"/>
<dbReference type="PANTHER" id="PTHR30620">
    <property type="entry name" value="PERIPLASMIC BETA-GLUCOSIDASE-RELATED"/>
    <property type="match status" value="1"/>
</dbReference>
<dbReference type="Pfam" id="PF01915">
    <property type="entry name" value="Glyco_hydro_3_C"/>
    <property type="match status" value="1"/>
</dbReference>
<dbReference type="Pfam" id="PF14310">
    <property type="entry name" value="Fn3-like"/>
    <property type="match status" value="1"/>
</dbReference>
<dbReference type="PRINTS" id="PR00133">
    <property type="entry name" value="GLHYDRLASE3"/>
</dbReference>
<reference evidence="3 4" key="1">
    <citation type="submission" date="2016-11" db="EMBL/GenBank/DDBJ databases">
        <title>Paenibacillus species isolates.</title>
        <authorList>
            <person name="Beno S.M."/>
        </authorList>
    </citation>
    <scope>NUCLEOTIDE SEQUENCE [LARGE SCALE GENOMIC DNA]</scope>
    <source>
        <strain evidence="3 4">FSL F4-0100</strain>
    </source>
</reference>
<feature type="domain" description="Fibronectin type III-like" evidence="2">
    <location>
        <begin position="692"/>
        <end position="761"/>
    </location>
</feature>
<dbReference type="EMBL" id="MRTF01000005">
    <property type="protein sequence ID" value="OME92362.1"/>
    <property type="molecule type" value="Genomic_DNA"/>
</dbReference>
<dbReference type="GO" id="GO:0008422">
    <property type="term" value="F:beta-glucosidase activity"/>
    <property type="evidence" value="ECO:0007669"/>
    <property type="project" value="TreeGrafter"/>
</dbReference>
<dbReference type="InterPro" id="IPR036962">
    <property type="entry name" value="Glyco_hydro_3_N_sf"/>
</dbReference>
<dbReference type="InterPro" id="IPR001764">
    <property type="entry name" value="Glyco_hydro_3_N"/>
</dbReference>